<reference evidence="6" key="2">
    <citation type="submission" date="2021-04" db="EMBL/GenBank/DDBJ databases">
        <authorList>
            <person name="Gilroy R."/>
        </authorList>
    </citation>
    <scope>NUCLEOTIDE SEQUENCE</scope>
    <source>
        <strain evidence="6">ChiHejej3B27-2180</strain>
    </source>
</reference>
<dbReference type="InterPro" id="IPR042081">
    <property type="entry name" value="RNA_2'-PTrans_C"/>
</dbReference>
<protein>
    <recommendedName>
        <fullName evidence="5">Probable RNA 2'-phosphotransferase</fullName>
        <ecNumber evidence="5">2.7.1.-</ecNumber>
    </recommendedName>
</protein>
<name>A0A9D1U448_9LACO</name>
<dbReference type="PANTHER" id="PTHR12684:SF2">
    <property type="entry name" value="TRNA 2'-PHOSPHOTRANSFERASE 1"/>
    <property type="match status" value="1"/>
</dbReference>
<comment type="function">
    <text evidence="4 5">Removes the 2'-phosphate from RNA via an intermediate in which the phosphate is ADP-ribosylated by NAD followed by a presumed transesterification to release the RNA and generate ADP-ribose 1''-2''-cyclic phosphate (APPR&gt;P). May function as an ADP-ribosylase.</text>
</comment>
<evidence type="ECO:0000256" key="2">
    <source>
        <dbReference type="ARBA" id="ARBA00022679"/>
    </source>
</evidence>
<dbReference type="EC" id="2.7.1.-" evidence="5"/>
<dbReference type="InterPro" id="IPR022928">
    <property type="entry name" value="RNA_2'-PTrans_KptA"/>
</dbReference>
<dbReference type="HAMAP" id="MF_00299">
    <property type="entry name" value="KptA"/>
    <property type="match status" value="1"/>
</dbReference>
<evidence type="ECO:0000313" key="6">
    <source>
        <dbReference type="EMBL" id="HIW69989.1"/>
    </source>
</evidence>
<comment type="similarity">
    <text evidence="1 5">Belongs to the KptA/TPT1 family.</text>
</comment>
<proteinExistence type="inferred from homology"/>
<dbReference type="PANTHER" id="PTHR12684">
    <property type="entry name" value="PUTATIVE PHOSPHOTRANSFERASE"/>
    <property type="match status" value="1"/>
</dbReference>
<reference evidence="6" key="1">
    <citation type="journal article" date="2021" name="PeerJ">
        <title>Extensive microbial diversity within the chicken gut microbiome revealed by metagenomics and culture.</title>
        <authorList>
            <person name="Gilroy R."/>
            <person name="Ravi A."/>
            <person name="Getino M."/>
            <person name="Pursley I."/>
            <person name="Horton D.L."/>
            <person name="Alikhan N.F."/>
            <person name="Baker D."/>
            <person name="Gharbi K."/>
            <person name="Hall N."/>
            <person name="Watson M."/>
            <person name="Adriaenssens E.M."/>
            <person name="Foster-Nyarko E."/>
            <person name="Jarju S."/>
            <person name="Secka A."/>
            <person name="Antonio M."/>
            <person name="Oren A."/>
            <person name="Chaudhuri R.R."/>
            <person name="La Ragione R."/>
            <person name="Hildebrand F."/>
            <person name="Pallen M.J."/>
        </authorList>
    </citation>
    <scope>NUCLEOTIDE SEQUENCE</scope>
    <source>
        <strain evidence="6">ChiHejej3B27-2180</strain>
    </source>
</reference>
<gene>
    <name evidence="5" type="primary">kptA</name>
    <name evidence="6" type="ORF">H9876_01210</name>
</gene>
<dbReference type="Gene3D" id="1.10.10.970">
    <property type="entry name" value="RNA 2'-phosphotransferase, Tpt1/KptA family, N-terminal domain"/>
    <property type="match status" value="1"/>
</dbReference>
<dbReference type="GO" id="GO:0000215">
    <property type="term" value="F:tRNA 2'-phosphotransferase activity"/>
    <property type="evidence" value="ECO:0007669"/>
    <property type="project" value="TreeGrafter"/>
</dbReference>
<evidence type="ECO:0000313" key="7">
    <source>
        <dbReference type="Proteomes" id="UP000886878"/>
    </source>
</evidence>
<keyword evidence="2 5" id="KW-0808">Transferase</keyword>
<organism evidence="6 7">
    <name type="scientific">Candidatus Limosilactobacillus merdipullorum</name>
    <dbReference type="NCBI Taxonomy" id="2838653"/>
    <lineage>
        <taxon>Bacteria</taxon>
        <taxon>Bacillati</taxon>
        <taxon>Bacillota</taxon>
        <taxon>Bacilli</taxon>
        <taxon>Lactobacillales</taxon>
        <taxon>Lactobacillaceae</taxon>
        <taxon>Limosilactobacillus</taxon>
    </lineage>
</organism>
<dbReference type="AlphaFoldDB" id="A0A9D1U448"/>
<evidence type="ECO:0000256" key="1">
    <source>
        <dbReference type="ARBA" id="ARBA00009836"/>
    </source>
</evidence>
<dbReference type="EMBL" id="DXGK01000022">
    <property type="protein sequence ID" value="HIW69989.1"/>
    <property type="molecule type" value="Genomic_DNA"/>
</dbReference>
<sequence>MTNNKDDQQRLDGRTKMFINKKMSYALRHNPQKYGLKLDKYGYVDLHQFLDAMNRVHHFRPRLTEMTIREIMHGAKKQRFKIKNGQICALYGHSIPGIIKHPEKVPPKVLSHGTARRFLPSIEKRGLLPMGRQYVHLSADVDTAEAVGKRRDQHPAILKFNAAAAHKDGVKFYYANDQVWLVDQVAPKYLSR</sequence>
<evidence type="ECO:0000256" key="4">
    <source>
        <dbReference type="ARBA" id="ARBA00025212"/>
    </source>
</evidence>
<evidence type="ECO:0000256" key="5">
    <source>
        <dbReference type="HAMAP-Rule" id="MF_00299"/>
    </source>
</evidence>
<dbReference type="InterPro" id="IPR042080">
    <property type="entry name" value="RNA_2'-PTrans_N"/>
</dbReference>
<evidence type="ECO:0000256" key="3">
    <source>
        <dbReference type="ARBA" id="ARBA00023027"/>
    </source>
</evidence>
<dbReference type="InterPro" id="IPR002745">
    <property type="entry name" value="Ptrans_KptA/Tpt1"/>
</dbReference>
<dbReference type="GO" id="GO:0003950">
    <property type="term" value="F:NAD+ poly-ADP-ribosyltransferase activity"/>
    <property type="evidence" value="ECO:0007669"/>
    <property type="project" value="InterPro"/>
</dbReference>
<comment type="caution">
    <text evidence="6">The sequence shown here is derived from an EMBL/GenBank/DDBJ whole genome shotgun (WGS) entry which is preliminary data.</text>
</comment>
<dbReference type="SUPFAM" id="SSF56399">
    <property type="entry name" value="ADP-ribosylation"/>
    <property type="match status" value="1"/>
</dbReference>
<dbReference type="Pfam" id="PF01885">
    <property type="entry name" value="PTS_2-RNA"/>
    <property type="match status" value="1"/>
</dbReference>
<dbReference type="Proteomes" id="UP000886878">
    <property type="component" value="Unassembled WGS sequence"/>
</dbReference>
<dbReference type="Gene3D" id="3.20.170.30">
    <property type="match status" value="1"/>
</dbReference>
<keyword evidence="3 5" id="KW-0520">NAD</keyword>
<dbReference type="GO" id="GO:0006388">
    <property type="term" value="P:tRNA splicing, via endonucleolytic cleavage and ligation"/>
    <property type="evidence" value="ECO:0007669"/>
    <property type="project" value="UniProtKB-UniRule"/>
</dbReference>
<accession>A0A9D1U448</accession>